<name>A0ACC2GXZ5_DALPE</name>
<evidence type="ECO:0000313" key="2">
    <source>
        <dbReference type="Proteomes" id="UP001157502"/>
    </source>
</evidence>
<protein>
    <submittedName>
        <fullName evidence="1">Uncharacterized protein</fullName>
    </submittedName>
</protein>
<reference evidence="1" key="1">
    <citation type="submission" date="2021-05" db="EMBL/GenBank/DDBJ databases">
        <authorList>
            <person name="Pan Q."/>
            <person name="Jouanno E."/>
            <person name="Zahm M."/>
            <person name="Klopp C."/>
            <person name="Cabau C."/>
            <person name="Louis A."/>
            <person name="Berthelot C."/>
            <person name="Parey E."/>
            <person name="Roest Crollius H."/>
            <person name="Montfort J."/>
            <person name="Robinson-Rechavi M."/>
            <person name="Bouchez O."/>
            <person name="Lampietro C."/>
            <person name="Lopez Roques C."/>
            <person name="Donnadieu C."/>
            <person name="Postlethwait J."/>
            <person name="Bobe J."/>
            <person name="Dillon D."/>
            <person name="Chandos A."/>
            <person name="von Hippel F."/>
            <person name="Guiguen Y."/>
        </authorList>
    </citation>
    <scope>NUCLEOTIDE SEQUENCE</scope>
    <source>
        <strain evidence="1">YG-Jan2019</strain>
    </source>
</reference>
<proteinExistence type="predicted"/>
<organism evidence="1 2">
    <name type="scientific">Dallia pectoralis</name>
    <name type="common">Alaska blackfish</name>
    <dbReference type="NCBI Taxonomy" id="75939"/>
    <lineage>
        <taxon>Eukaryota</taxon>
        <taxon>Metazoa</taxon>
        <taxon>Chordata</taxon>
        <taxon>Craniata</taxon>
        <taxon>Vertebrata</taxon>
        <taxon>Euteleostomi</taxon>
        <taxon>Actinopterygii</taxon>
        <taxon>Neopterygii</taxon>
        <taxon>Teleostei</taxon>
        <taxon>Protacanthopterygii</taxon>
        <taxon>Esociformes</taxon>
        <taxon>Umbridae</taxon>
        <taxon>Dallia</taxon>
    </lineage>
</organism>
<dbReference type="Proteomes" id="UP001157502">
    <property type="component" value="Chromosome 8"/>
</dbReference>
<sequence>MSAQPTSQSSHSSSWSVWPQCDRQAVRRQPNTHAHSIGRLSPSVIWTGPQKTLLSWLLSVFNGRVERMCWAKMNGEAVLEEILIKRSQQKKRTSPLNYKERLFVLTKTKLTYYEGKAEKKVKKGSIDLQRIRCVEIVKNSGWVIPCENKYPFQVVYDSSTLYVFAPSQESRSMWVQNMKEEIKQNSGIVPKFHPQFWMDGIWVCCRQAEKLALGCEQYNLYGDISRKPLPPIPNQQDKLSRDQTDEEEVVIALYDFNGPESHDLRLVKGEEYTIVEKVDVNWYKAKNKHGEEGYIPSNYVTEKLPSNLEQYMWYNKNINRNKADELLRNEDKEGGFMLRDSSSHGAYTVSLYTKTAGEGNTAAIRHYHVKETQAEGARYFYLAEKHLFSSIPDLIEYHSHNAAGLVSRLRYPVGRRGSAPTTAGFSYDKWEINPSELTFMKELGSGQYGVVRLGKWRAQHKVAIKAIKEGAMLEEDFIEEAKVMMRLSHSKLVQLYGVCTQQKPIYIVTEFMELGCLLNHIRQRRGSFSLGSLLSMCQDVSEGMEHLEANGFIHRDLAARNCLVNEALVVKVSDFGMARLLLDDQYTSSSGSKFPVKWSPPEVFNFCKFSSKSDVWSFGVLMWEVFTEGQMPFEHNPNHQVVMMVSQGHRLYKPKKATSNIYDVMKLCWHERPDERPPFSEISMLISDALEADGSSST</sequence>
<gene>
    <name evidence="1" type="ORF">DPEC_G00105910</name>
</gene>
<dbReference type="EMBL" id="CM055735">
    <property type="protein sequence ID" value="KAJ8008537.1"/>
    <property type="molecule type" value="Genomic_DNA"/>
</dbReference>
<evidence type="ECO:0000313" key="1">
    <source>
        <dbReference type="EMBL" id="KAJ8008537.1"/>
    </source>
</evidence>
<comment type="caution">
    <text evidence="1">The sequence shown here is derived from an EMBL/GenBank/DDBJ whole genome shotgun (WGS) entry which is preliminary data.</text>
</comment>
<accession>A0ACC2GXZ5</accession>
<keyword evidence="2" id="KW-1185">Reference proteome</keyword>